<accession>A0A7S1IU63</accession>
<proteinExistence type="predicted"/>
<keyword evidence="1" id="KW-0677">Repeat</keyword>
<evidence type="ECO:0008006" key="5">
    <source>
        <dbReference type="Google" id="ProtNLM"/>
    </source>
</evidence>
<dbReference type="EMBL" id="HBGA01090827">
    <property type="protein sequence ID" value="CAD9022869.1"/>
    <property type="molecule type" value="Transcribed_RNA"/>
</dbReference>
<feature type="coiled-coil region" evidence="2">
    <location>
        <begin position="326"/>
        <end position="353"/>
    </location>
</feature>
<organism evidence="4">
    <name type="scientific">Eutreptiella gymnastica</name>
    <dbReference type="NCBI Taxonomy" id="73025"/>
    <lineage>
        <taxon>Eukaryota</taxon>
        <taxon>Discoba</taxon>
        <taxon>Euglenozoa</taxon>
        <taxon>Euglenida</taxon>
        <taxon>Spirocuta</taxon>
        <taxon>Euglenophyceae</taxon>
        <taxon>Eutreptiales</taxon>
        <taxon>Eutreptiaceae</taxon>
        <taxon>Eutreptiella</taxon>
    </lineage>
</organism>
<evidence type="ECO:0000313" key="4">
    <source>
        <dbReference type="EMBL" id="CAD9022869.1"/>
    </source>
</evidence>
<dbReference type="PANTHER" id="PTHR43215">
    <property type="entry name" value="RADIAL SPOKE HEAD 1 HOMOLOG"/>
    <property type="match status" value="1"/>
</dbReference>
<dbReference type="PANTHER" id="PTHR43215:SF14">
    <property type="entry name" value="RADIAL SPOKE HEAD 1 HOMOLOG"/>
    <property type="match status" value="1"/>
</dbReference>
<dbReference type="SUPFAM" id="SSF82185">
    <property type="entry name" value="Histone H3 K4-specific methyltransferase SET7/9 N-terminal domain"/>
    <property type="match status" value="2"/>
</dbReference>
<reference evidence="4" key="1">
    <citation type="submission" date="2021-01" db="EMBL/GenBank/DDBJ databases">
        <authorList>
            <person name="Corre E."/>
            <person name="Pelletier E."/>
            <person name="Niang G."/>
            <person name="Scheremetjew M."/>
            <person name="Finn R."/>
            <person name="Kale V."/>
            <person name="Holt S."/>
            <person name="Cochrane G."/>
            <person name="Meng A."/>
            <person name="Brown T."/>
            <person name="Cohen L."/>
        </authorList>
    </citation>
    <scope>NUCLEOTIDE SEQUENCE</scope>
    <source>
        <strain evidence="4">NIES-381</strain>
    </source>
</reference>
<evidence type="ECO:0000256" key="1">
    <source>
        <dbReference type="ARBA" id="ARBA00022737"/>
    </source>
</evidence>
<sequence length="356" mass="40108">MADDDDISDGEIGEEEKEPEAPGIDYEELDSATGFKKTDYAIWKSYEAAILLKPEDDREDEEEWAENYCTENNVDKNRVTMVTKLGIYAGARDEFNQRTGEGKAIYANGDTYEGQYWEGKKNGHGKYVHKSLGMSEVDKLLEKLHKEKEATETPAQFIKRAAEAIAVGHEIVRAALENGFYPCYNGAYINNLKHGKGVMKNKDGTVYKGDWKDNKRHGEGVYCYLNGDIYSGQWEEGLKHGSACYEFADNKGSYIGTWEKGVFKEGQWIMTDGNYYEGRFDGKNRPCDPMGVIKFPFCALVQQGDYKKGKWCPTDQLVHQDDYQRAQDEAAAAAELELEKERLAAEAAAAETQESA</sequence>
<dbReference type="AlphaFoldDB" id="A0A7S1IU63"/>
<dbReference type="Gene3D" id="2.20.110.10">
    <property type="entry name" value="Histone H3 K4-specific methyltransferase SET7/9 N-terminal domain"/>
    <property type="match status" value="2"/>
</dbReference>
<keyword evidence="2" id="KW-0175">Coiled coil</keyword>
<dbReference type="Pfam" id="PF02493">
    <property type="entry name" value="MORN"/>
    <property type="match status" value="5"/>
</dbReference>
<protein>
    <recommendedName>
        <fullName evidence="5">MORN repeat-containing protein 5</fullName>
    </recommendedName>
</protein>
<feature type="region of interest" description="Disordered" evidence="3">
    <location>
        <begin position="1"/>
        <end position="30"/>
    </location>
</feature>
<dbReference type="SMART" id="SM00698">
    <property type="entry name" value="MORN"/>
    <property type="match status" value="4"/>
</dbReference>
<dbReference type="FunFam" id="2.20.110.10:FF:000002">
    <property type="entry name" value="Phosphatidylinositol 4-phosphate 5-kinase 8"/>
    <property type="match status" value="1"/>
</dbReference>
<name>A0A7S1IU63_9EUGL</name>
<feature type="compositionally biased region" description="Acidic residues" evidence="3">
    <location>
        <begin position="1"/>
        <end position="18"/>
    </location>
</feature>
<gene>
    <name evidence="4" type="ORF">EGYM00392_LOCUS33991</name>
</gene>
<evidence type="ECO:0000256" key="3">
    <source>
        <dbReference type="SAM" id="MobiDB-lite"/>
    </source>
</evidence>
<dbReference type="InterPro" id="IPR003409">
    <property type="entry name" value="MORN"/>
</dbReference>
<evidence type="ECO:0000256" key="2">
    <source>
        <dbReference type="SAM" id="Coils"/>
    </source>
</evidence>